<accession>A0ABV6BAD5</accession>
<organism evidence="2 3">
    <name type="scientific">Rheinheimera tilapiae</name>
    <dbReference type="NCBI Taxonomy" id="875043"/>
    <lineage>
        <taxon>Bacteria</taxon>
        <taxon>Pseudomonadati</taxon>
        <taxon>Pseudomonadota</taxon>
        <taxon>Gammaproteobacteria</taxon>
        <taxon>Chromatiales</taxon>
        <taxon>Chromatiaceae</taxon>
        <taxon>Rheinheimera</taxon>
    </lineage>
</organism>
<dbReference type="Proteomes" id="UP001589813">
    <property type="component" value="Unassembled WGS sequence"/>
</dbReference>
<protein>
    <recommendedName>
        <fullName evidence="4">CsbD family protein</fullName>
    </recommendedName>
</protein>
<dbReference type="InterPro" id="IPR036629">
    <property type="entry name" value="YjbJ_sf"/>
</dbReference>
<dbReference type="RefSeq" id="WP_377239766.1">
    <property type="nucleotide sequence ID" value="NZ_JBHLXP010000001.1"/>
</dbReference>
<dbReference type="SUPFAM" id="SSF69047">
    <property type="entry name" value="Hypothetical protein YjbJ"/>
    <property type="match status" value="1"/>
</dbReference>
<dbReference type="EMBL" id="JBHLXP010000001">
    <property type="protein sequence ID" value="MFC0046978.1"/>
    <property type="molecule type" value="Genomic_DNA"/>
</dbReference>
<reference evidence="2 3" key="1">
    <citation type="submission" date="2024-09" db="EMBL/GenBank/DDBJ databases">
        <authorList>
            <person name="Sun Q."/>
            <person name="Mori K."/>
        </authorList>
    </citation>
    <scope>NUCLEOTIDE SEQUENCE [LARGE SCALE GENOMIC DNA]</scope>
    <source>
        <strain evidence="2 3">KCTC 23315</strain>
    </source>
</reference>
<evidence type="ECO:0000256" key="1">
    <source>
        <dbReference type="SAM" id="MobiDB-lite"/>
    </source>
</evidence>
<feature type="region of interest" description="Disordered" evidence="1">
    <location>
        <begin position="1"/>
        <end position="78"/>
    </location>
</feature>
<dbReference type="Gene3D" id="1.10.1470.10">
    <property type="entry name" value="YjbJ"/>
    <property type="match status" value="1"/>
</dbReference>
<evidence type="ECO:0008006" key="4">
    <source>
        <dbReference type="Google" id="ProtNLM"/>
    </source>
</evidence>
<name>A0ABV6BAD5_9GAMM</name>
<feature type="compositionally biased region" description="Low complexity" evidence="1">
    <location>
        <begin position="18"/>
        <end position="28"/>
    </location>
</feature>
<evidence type="ECO:0000313" key="2">
    <source>
        <dbReference type="EMBL" id="MFC0046978.1"/>
    </source>
</evidence>
<gene>
    <name evidence="2" type="ORF">ACFFJP_01580</name>
</gene>
<keyword evidence="3" id="KW-1185">Reference proteome</keyword>
<proteinExistence type="predicted"/>
<feature type="compositionally biased region" description="Low complexity" evidence="1">
    <location>
        <begin position="36"/>
        <end position="48"/>
    </location>
</feature>
<sequence>MNKFTEQNKAAAKIDPNTTTAKTDAAAKTAKDDAKATASDTTNMSKAVAADKAKMDATSHKPADSGKPADSVKKDAFNGKWHSQIQAAKSNWSKISESELLKSGGVETNLTDLVQQRYSLSQDMASKQVKSFIDKCHC</sequence>
<comment type="caution">
    <text evidence="2">The sequence shown here is derived from an EMBL/GenBank/DDBJ whole genome shotgun (WGS) entry which is preliminary data.</text>
</comment>
<feature type="compositionally biased region" description="Basic and acidic residues" evidence="1">
    <location>
        <begin position="49"/>
        <end position="64"/>
    </location>
</feature>
<evidence type="ECO:0000313" key="3">
    <source>
        <dbReference type="Proteomes" id="UP001589813"/>
    </source>
</evidence>